<dbReference type="PANTHER" id="PTHR30027:SF3">
    <property type="entry name" value="16S RRNA (URACIL(1498)-N(3))-METHYLTRANSFERASE"/>
    <property type="match status" value="1"/>
</dbReference>
<gene>
    <name evidence="13" type="ORF">EDD80_102254</name>
</gene>
<dbReference type="NCBIfam" id="TIGR00046">
    <property type="entry name" value="RsmE family RNA methyltransferase"/>
    <property type="match status" value="1"/>
</dbReference>
<evidence type="ECO:0000256" key="10">
    <source>
        <dbReference type="PIRNR" id="PIRNR015601"/>
    </source>
</evidence>
<comment type="subcellular location">
    <subcellularLocation>
        <location evidence="1 10">Cytoplasm</location>
    </subcellularLocation>
</comment>
<comment type="function">
    <text evidence="8 10">Specifically methylates the N3 position of the uracil ring of uridine 1498 (m3U1498) in 16S rRNA. Acts on the fully assembled 30S ribosomal subunit.</text>
</comment>
<keyword evidence="6 10" id="KW-0808">Transferase</keyword>
<evidence type="ECO:0000256" key="3">
    <source>
        <dbReference type="ARBA" id="ARBA00022490"/>
    </source>
</evidence>
<dbReference type="OrthoDB" id="9815641at2"/>
<keyword evidence="7 10" id="KW-0949">S-adenosyl-L-methionine</keyword>
<evidence type="ECO:0000256" key="1">
    <source>
        <dbReference type="ARBA" id="ARBA00004496"/>
    </source>
</evidence>
<dbReference type="Pfam" id="PF20260">
    <property type="entry name" value="PUA_4"/>
    <property type="match status" value="1"/>
</dbReference>
<evidence type="ECO:0000256" key="9">
    <source>
        <dbReference type="ARBA" id="ARBA00047944"/>
    </source>
</evidence>
<keyword evidence="4 10" id="KW-0698">rRNA processing</keyword>
<proteinExistence type="inferred from homology"/>
<evidence type="ECO:0000313" key="13">
    <source>
        <dbReference type="EMBL" id="TCS89062.1"/>
    </source>
</evidence>
<dbReference type="InterPro" id="IPR046886">
    <property type="entry name" value="RsmE_MTase_dom"/>
</dbReference>
<feature type="domain" description="Ribosomal RNA small subunit methyltransferase E PUA-like" evidence="12">
    <location>
        <begin position="17"/>
        <end position="63"/>
    </location>
</feature>
<dbReference type="PIRSF" id="PIRSF015601">
    <property type="entry name" value="MTase_slr0722"/>
    <property type="match status" value="1"/>
</dbReference>
<dbReference type="NCBIfam" id="NF008702">
    <property type="entry name" value="PRK11713.6-1"/>
    <property type="match status" value="1"/>
</dbReference>
<evidence type="ECO:0000313" key="14">
    <source>
        <dbReference type="Proteomes" id="UP000295807"/>
    </source>
</evidence>
<keyword evidence="14" id="KW-1185">Reference proteome</keyword>
<dbReference type="Gene3D" id="3.40.1280.10">
    <property type="match status" value="1"/>
</dbReference>
<dbReference type="GO" id="GO:0070475">
    <property type="term" value="P:rRNA base methylation"/>
    <property type="evidence" value="ECO:0007669"/>
    <property type="project" value="TreeGrafter"/>
</dbReference>
<keyword evidence="3 10" id="KW-0963">Cytoplasm</keyword>
<dbReference type="RefSeq" id="WP_132128152.1">
    <property type="nucleotide sequence ID" value="NZ_CP042432.1"/>
</dbReference>
<dbReference type="InterPro" id="IPR015947">
    <property type="entry name" value="PUA-like_sf"/>
</dbReference>
<dbReference type="InterPro" id="IPR029026">
    <property type="entry name" value="tRNA_m1G_MTases_N"/>
</dbReference>
<evidence type="ECO:0000256" key="5">
    <source>
        <dbReference type="ARBA" id="ARBA00022603"/>
    </source>
</evidence>
<dbReference type="AlphaFoldDB" id="A0A4R3KYJ0"/>
<organism evidence="13 14">
    <name type="scientific">Anseongella ginsenosidimutans</name>
    <dbReference type="NCBI Taxonomy" id="496056"/>
    <lineage>
        <taxon>Bacteria</taxon>
        <taxon>Pseudomonadati</taxon>
        <taxon>Bacteroidota</taxon>
        <taxon>Sphingobacteriia</taxon>
        <taxon>Sphingobacteriales</taxon>
        <taxon>Sphingobacteriaceae</taxon>
        <taxon>Anseongella</taxon>
    </lineage>
</organism>
<feature type="domain" description="Ribosomal RNA small subunit methyltransferase E methyltransferase" evidence="11">
    <location>
        <begin position="73"/>
        <end position="234"/>
    </location>
</feature>
<dbReference type="EMBL" id="SMAD01000002">
    <property type="protein sequence ID" value="TCS89062.1"/>
    <property type="molecule type" value="Genomic_DNA"/>
</dbReference>
<accession>A0A4R3KYJ0</accession>
<sequence>MQLFYTPDIEEAKVYALNEAESRHCVKVLRLQEGAFVQLVDGKGGFYTARIAKADPKHCALEITAVERDFGKRPYRLHIAIAPTKNTDRFEWFLEKATEAGIDEITPLICGRSERRVLRTDRLFKRITSAVKQSLRAYHPVLNEPIDFADFMKGLPAVPEGGKPEVLRCIAHCGHGPKHSLKETAQPGRDVLALIGPEGDFTPEEVAEALRCGFIPLGLGETRLRTETAGLAVCFELSFLNR</sequence>
<evidence type="ECO:0000256" key="7">
    <source>
        <dbReference type="ARBA" id="ARBA00022691"/>
    </source>
</evidence>
<comment type="similarity">
    <text evidence="2 10">Belongs to the RNA methyltransferase RsmE family.</text>
</comment>
<dbReference type="InterPro" id="IPR029028">
    <property type="entry name" value="Alpha/beta_knot_MTases"/>
</dbReference>
<keyword evidence="5 10" id="KW-0489">Methyltransferase</keyword>
<dbReference type="InterPro" id="IPR046887">
    <property type="entry name" value="RsmE_PUA-like"/>
</dbReference>
<dbReference type="GO" id="GO:0005737">
    <property type="term" value="C:cytoplasm"/>
    <property type="evidence" value="ECO:0007669"/>
    <property type="project" value="UniProtKB-SubCell"/>
</dbReference>
<dbReference type="Pfam" id="PF04452">
    <property type="entry name" value="Methyltrans_RNA"/>
    <property type="match status" value="1"/>
</dbReference>
<dbReference type="CDD" id="cd18084">
    <property type="entry name" value="RsmE-like"/>
    <property type="match status" value="1"/>
</dbReference>
<evidence type="ECO:0000256" key="2">
    <source>
        <dbReference type="ARBA" id="ARBA00005528"/>
    </source>
</evidence>
<dbReference type="SUPFAM" id="SSF88697">
    <property type="entry name" value="PUA domain-like"/>
    <property type="match status" value="1"/>
</dbReference>
<comment type="caution">
    <text evidence="13">The sequence shown here is derived from an EMBL/GenBank/DDBJ whole genome shotgun (WGS) entry which is preliminary data.</text>
</comment>
<dbReference type="Gene3D" id="2.40.240.20">
    <property type="entry name" value="Hypothetical PUA domain-like, domain 1"/>
    <property type="match status" value="1"/>
</dbReference>
<evidence type="ECO:0000256" key="6">
    <source>
        <dbReference type="ARBA" id="ARBA00022679"/>
    </source>
</evidence>
<evidence type="ECO:0000259" key="12">
    <source>
        <dbReference type="Pfam" id="PF20260"/>
    </source>
</evidence>
<dbReference type="PANTHER" id="PTHR30027">
    <property type="entry name" value="RIBOSOMAL RNA SMALL SUBUNIT METHYLTRANSFERASE E"/>
    <property type="match status" value="1"/>
</dbReference>
<reference evidence="13 14" key="1">
    <citation type="submission" date="2019-03" db="EMBL/GenBank/DDBJ databases">
        <title>Genomic Encyclopedia of Type Strains, Phase IV (KMG-IV): sequencing the most valuable type-strain genomes for metagenomic binning, comparative biology and taxonomic classification.</title>
        <authorList>
            <person name="Goeker M."/>
        </authorList>
    </citation>
    <scope>NUCLEOTIDE SEQUENCE [LARGE SCALE GENOMIC DNA]</scope>
    <source>
        <strain evidence="13 14">DSM 21100</strain>
    </source>
</reference>
<dbReference type="InterPro" id="IPR006700">
    <property type="entry name" value="RsmE"/>
</dbReference>
<protein>
    <recommendedName>
        <fullName evidence="10">Ribosomal RNA small subunit methyltransferase E</fullName>
        <ecNumber evidence="10">2.1.1.193</ecNumber>
    </recommendedName>
</protein>
<name>A0A4R3KYJ0_9SPHI</name>
<evidence type="ECO:0000259" key="11">
    <source>
        <dbReference type="Pfam" id="PF04452"/>
    </source>
</evidence>
<evidence type="ECO:0000256" key="4">
    <source>
        <dbReference type="ARBA" id="ARBA00022552"/>
    </source>
</evidence>
<dbReference type="SUPFAM" id="SSF75217">
    <property type="entry name" value="alpha/beta knot"/>
    <property type="match status" value="1"/>
</dbReference>
<dbReference type="EC" id="2.1.1.193" evidence="10"/>
<comment type="catalytic activity">
    <reaction evidence="9 10">
        <text>uridine(1498) in 16S rRNA + S-adenosyl-L-methionine = N(3)-methyluridine(1498) in 16S rRNA + S-adenosyl-L-homocysteine + H(+)</text>
        <dbReference type="Rhea" id="RHEA:42920"/>
        <dbReference type="Rhea" id="RHEA-COMP:10283"/>
        <dbReference type="Rhea" id="RHEA-COMP:10284"/>
        <dbReference type="ChEBI" id="CHEBI:15378"/>
        <dbReference type="ChEBI" id="CHEBI:57856"/>
        <dbReference type="ChEBI" id="CHEBI:59789"/>
        <dbReference type="ChEBI" id="CHEBI:65315"/>
        <dbReference type="ChEBI" id="CHEBI:74502"/>
        <dbReference type="EC" id="2.1.1.193"/>
    </reaction>
</comment>
<dbReference type="GO" id="GO:0070042">
    <property type="term" value="F:rRNA (uridine-N3-)-methyltransferase activity"/>
    <property type="evidence" value="ECO:0007669"/>
    <property type="project" value="TreeGrafter"/>
</dbReference>
<dbReference type="Proteomes" id="UP000295807">
    <property type="component" value="Unassembled WGS sequence"/>
</dbReference>
<evidence type="ECO:0000256" key="8">
    <source>
        <dbReference type="ARBA" id="ARBA00025699"/>
    </source>
</evidence>